<comment type="caution">
    <text evidence="3">The sequence shown here is derived from an EMBL/GenBank/DDBJ whole genome shotgun (WGS) entry which is preliminary data.</text>
</comment>
<dbReference type="PANTHER" id="PTHR32256:SF17">
    <property type="entry name" value="EGF-LIKE DOMAIN-CONTAINING PROTEIN"/>
    <property type="match status" value="1"/>
</dbReference>
<dbReference type="PROSITE" id="PS51257">
    <property type="entry name" value="PROKAR_LIPOPROTEIN"/>
    <property type="match status" value="1"/>
</dbReference>
<reference evidence="3" key="1">
    <citation type="submission" date="2020-12" db="EMBL/GenBank/DDBJ databases">
        <title>Clostridium thailandense sp. nov., a novel acetogenic bacterium isolated from peat land soil in Thailand.</title>
        <authorList>
            <person name="Chaikitkaew S."/>
            <person name="Birkeland N.K."/>
        </authorList>
    </citation>
    <scope>NUCLEOTIDE SEQUENCE</scope>
    <source>
        <strain evidence="3">PL3</strain>
    </source>
</reference>
<feature type="domain" description="Prolow-density lipoprotein receptor-related protein 1-like beta-propeller" evidence="2">
    <location>
        <begin position="231"/>
        <end position="331"/>
    </location>
</feature>
<evidence type="ECO:0000259" key="2">
    <source>
        <dbReference type="Pfam" id="PF16472"/>
    </source>
</evidence>
<dbReference type="PANTHER" id="PTHR32256">
    <property type="match status" value="1"/>
</dbReference>
<sequence>MSRLKAVITTMAVISFFTGCQNPLSALKSSSTSSNTKQSPAPKKTNSVATAGNANLSSSVSIVIQNTPGTPVKSSKVIQNGNTIYYVNWSDDNKIYSISVGGTGKKKISDDSAYELLLSNNTIYYNNELDSDKLYAMNTDGTNRKKLLDEKALNLELLNNFIYYIGSDNNLSTFNTSNNSKTSLKIITRSYDTDGNSIYYENYSNKHVLNIMNVDGSNSSKLSDDAPMDIVSQTGTIYYVNGWDHNKIYKIVSDGTGRSQLNDVSSSSMVLDSGYIYYINNSDYDSIYKIKVDGSGNIKLGNDNFINFFAVAGTYVYYAKKTDTIPQIYKISK</sequence>
<name>A0A949X2T4_9CLOT</name>
<gene>
    <name evidence="3" type="ORF">I6U48_01910</name>
</gene>
<feature type="region of interest" description="Disordered" evidence="1">
    <location>
        <begin position="26"/>
        <end position="49"/>
    </location>
</feature>
<dbReference type="AlphaFoldDB" id="A0A949X2T4"/>
<feature type="domain" description="Prolow-density lipoprotein receptor-related protein 1-like beta-propeller" evidence="2">
    <location>
        <begin position="73"/>
        <end position="227"/>
    </location>
</feature>
<evidence type="ECO:0000256" key="1">
    <source>
        <dbReference type="SAM" id="MobiDB-lite"/>
    </source>
</evidence>
<evidence type="ECO:0000313" key="4">
    <source>
        <dbReference type="Proteomes" id="UP000694308"/>
    </source>
</evidence>
<protein>
    <submittedName>
        <fullName evidence="3">DUF5050 domain-containing protein</fullName>
    </submittedName>
</protein>
<proteinExistence type="predicted"/>
<dbReference type="Pfam" id="PF16472">
    <property type="entry name" value="DUF5050"/>
    <property type="match status" value="2"/>
</dbReference>
<dbReference type="RefSeq" id="WP_218318700.1">
    <property type="nucleotide sequence ID" value="NZ_JAEEGC010000007.1"/>
</dbReference>
<dbReference type="EMBL" id="JAEEGC010000007">
    <property type="protein sequence ID" value="MBV7271668.1"/>
    <property type="molecule type" value="Genomic_DNA"/>
</dbReference>
<keyword evidence="4" id="KW-1185">Reference proteome</keyword>
<dbReference type="InterPro" id="IPR032485">
    <property type="entry name" value="LRP1-like_beta_prop"/>
</dbReference>
<dbReference type="InterPro" id="IPR053369">
    <property type="entry name" value="SrfA-induced_signal"/>
</dbReference>
<accession>A0A949X2T4</accession>
<evidence type="ECO:0000313" key="3">
    <source>
        <dbReference type="EMBL" id="MBV7271668.1"/>
    </source>
</evidence>
<feature type="compositionally biased region" description="Low complexity" evidence="1">
    <location>
        <begin position="26"/>
        <end position="41"/>
    </location>
</feature>
<dbReference type="Proteomes" id="UP000694308">
    <property type="component" value="Unassembled WGS sequence"/>
</dbReference>
<organism evidence="3 4">
    <name type="scientific">Clostridium thailandense</name>
    <dbReference type="NCBI Taxonomy" id="2794346"/>
    <lineage>
        <taxon>Bacteria</taxon>
        <taxon>Bacillati</taxon>
        <taxon>Bacillota</taxon>
        <taxon>Clostridia</taxon>
        <taxon>Eubacteriales</taxon>
        <taxon>Clostridiaceae</taxon>
        <taxon>Clostridium</taxon>
    </lineage>
</organism>